<evidence type="ECO:0000313" key="2">
    <source>
        <dbReference type="EMBL" id="KAI3557945.1"/>
    </source>
</evidence>
<comment type="caution">
    <text evidence="2">The sequence shown here is derived from an EMBL/GenBank/DDBJ whole genome shotgun (WGS) entry which is preliminary data.</text>
</comment>
<proteinExistence type="predicted"/>
<gene>
    <name evidence="2" type="ORF">CABS02_01618</name>
</gene>
<sequence length="256" mass="28214">MEAVSDFSMAASTLLASCNGSMTGRIRNGRLTRMIVREIRTSLYSVSTQVPEVLCNNTYRYLWRLPLEQNGHRPSALGPDQKPPPPLRAFSDPPEIGNGPPGALADWIWSTWVPLGRYLSSPHVLNWAWLRYIHLVPLVPSPESAKRQSEGSKVGNGGPRNLIPRHLTILACAVVRTAREVIATRGSLSCASPWWFFSFPSFRLDTSGLCYLLNTSGHHLRSQTIPAPWIPHGHQKKSPEGGRRPLGTIIGSLPGS</sequence>
<dbReference type="Proteomes" id="UP001056436">
    <property type="component" value="Unassembled WGS sequence"/>
</dbReference>
<dbReference type="AlphaFoldDB" id="A0A9Q0B7E2"/>
<accession>A0A9Q0B7E2</accession>
<dbReference type="OrthoDB" id="10575743at2759"/>
<feature type="region of interest" description="Disordered" evidence="1">
    <location>
        <begin position="72"/>
        <end position="95"/>
    </location>
</feature>
<keyword evidence="3" id="KW-1185">Reference proteome</keyword>
<evidence type="ECO:0000256" key="1">
    <source>
        <dbReference type="SAM" id="MobiDB-lite"/>
    </source>
</evidence>
<evidence type="ECO:0000313" key="3">
    <source>
        <dbReference type="Proteomes" id="UP001056436"/>
    </source>
</evidence>
<protein>
    <submittedName>
        <fullName evidence="2">Uncharacterized protein</fullName>
    </submittedName>
</protein>
<feature type="region of interest" description="Disordered" evidence="1">
    <location>
        <begin position="228"/>
        <end position="256"/>
    </location>
</feature>
<reference evidence="2" key="1">
    <citation type="submission" date="2019-01" db="EMBL/GenBank/DDBJ databases">
        <title>Colletotrichum abscissum LGMF1257.</title>
        <authorList>
            <person name="Baroncelli R."/>
        </authorList>
    </citation>
    <scope>NUCLEOTIDE SEQUENCE</scope>
    <source>
        <strain evidence="2">Ca142</strain>
    </source>
</reference>
<name>A0A9Q0B7E2_9PEZI</name>
<dbReference type="EMBL" id="SDAQ01000005">
    <property type="protein sequence ID" value="KAI3557945.1"/>
    <property type="molecule type" value="Genomic_DNA"/>
</dbReference>
<organism evidence="2 3">
    <name type="scientific">Colletotrichum abscissum</name>
    <dbReference type="NCBI Taxonomy" id="1671311"/>
    <lineage>
        <taxon>Eukaryota</taxon>
        <taxon>Fungi</taxon>
        <taxon>Dikarya</taxon>
        <taxon>Ascomycota</taxon>
        <taxon>Pezizomycotina</taxon>
        <taxon>Sordariomycetes</taxon>
        <taxon>Hypocreomycetidae</taxon>
        <taxon>Glomerellales</taxon>
        <taxon>Glomerellaceae</taxon>
        <taxon>Colletotrichum</taxon>
        <taxon>Colletotrichum acutatum species complex</taxon>
    </lineage>
</organism>